<name>A0A4V3D125_9SPHI</name>
<comment type="caution">
    <text evidence="1">The sequence shown here is derived from an EMBL/GenBank/DDBJ whole genome shotgun (WGS) entry which is preliminary data.</text>
</comment>
<evidence type="ECO:0000313" key="2">
    <source>
        <dbReference type="Proteomes" id="UP000295620"/>
    </source>
</evidence>
<dbReference type="Proteomes" id="UP000295620">
    <property type="component" value="Unassembled WGS sequence"/>
</dbReference>
<keyword evidence="2" id="KW-1185">Reference proteome</keyword>
<dbReference type="AlphaFoldDB" id="A0A4V3D125"/>
<dbReference type="Pfam" id="PF19781">
    <property type="entry name" value="DUF6266"/>
    <property type="match status" value="1"/>
</dbReference>
<organism evidence="1 2">
    <name type="scientific">Pedobacter metabolipauper</name>
    <dbReference type="NCBI Taxonomy" id="425513"/>
    <lineage>
        <taxon>Bacteria</taxon>
        <taxon>Pseudomonadati</taxon>
        <taxon>Bacteroidota</taxon>
        <taxon>Sphingobacteriia</taxon>
        <taxon>Sphingobacteriales</taxon>
        <taxon>Sphingobacteriaceae</taxon>
        <taxon>Pedobacter</taxon>
    </lineage>
</organism>
<sequence>MAKAKNGIFGSFSGKVGNIVGSMWKSISTIRKAPKKKTKKEKARKPRTEAQLAATERFVFVSKWLVPFHEFINVGFLNIADNQTEINLCHSETMKNAITGVYQNLGIDYSKVIISKGKLAPLEELTVTLTEPNTVELNWKMSYPGGAKFNDQLMLAIYCPEFHETEGFIGGITRARQKCSFTFRNRLIGKELHVYVGVTAMNRKKIANSVYLGTLKPSVD</sequence>
<protein>
    <submittedName>
        <fullName evidence="1">Uncharacterized protein</fullName>
    </submittedName>
</protein>
<evidence type="ECO:0000313" key="1">
    <source>
        <dbReference type="EMBL" id="TDQ08754.1"/>
    </source>
</evidence>
<gene>
    <name evidence="1" type="ORF">ATK78_3272</name>
</gene>
<reference evidence="1 2" key="1">
    <citation type="submission" date="2019-03" db="EMBL/GenBank/DDBJ databases">
        <title>Genomic Encyclopedia of Archaeal and Bacterial Type Strains, Phase II (KMG-II): from individual species to whole genera.</title>
        <authorList>
            <person name="Goeker M."/>
        </authorList>
    </citation>
    <scope>NUCLEOTIDE SEQUENCE [LARGE SCALE GENOMIC DNA]</scope>
    <source>
        <strain evidence="1 2">DSM 19035</strain>
    </source>
</reference>
<accession>A0A4V3D125</accession>
<dbReference type="RefSeq" id="WP_133577100.1">
    <property type="nucleotide sequence ID" value="NZ_SNYC01000005.1"/>
</dbReference>
<dbReference type="InterPro" id="IPR046233">
    <property type="entry name" value="DUF6266"/>
</dbReference>
<dbReference type="EMBL" id="SNYC01000005">
    <property type="protein sequence ID" value="TDQ08754.1"/>
    <property type="molecule type" value="Genomic_DNA"/>
</dbReference>
<dbReference type="OrthoDB" id="665435at2"/>
<proteinExistence type="predicted"/>